<evidence type="ECO:0000313" key="2">
    <source>
        <dbReference type="Proteomes" id="UP000007266"/>
    </source>
</evidence>
<reference evidence="1 2" key="1">
    <citation type="journal article" date="2008" name="Nature">
        <title>The genome of the model beetle and pest Tribolium castaneum.</title>
        <authorList>
            <consortium name="Tribolium Genome Sequencing Consortium"/>
            <person name="Richards S."/>
            <person name="Gibbs R.A."/>
            <person name="Weinstock G.M."/>
            <person name="Brown S.J."/>
            <person name="Denell R."/>
            <person name="Beeman R.W."/>
            <person name="Gibbs R."/>
            <person name="Beeman R.W."/>
            <person name="Brown S.J."/>
            <person name="Bucher G."/>
            <person name="Friedrich M."/>
            <person name="Grimmelikhuijzen C.J."/>
            <person name="Klingler M."/>
            <person name="Lorenzen M."/>
            <person name="Richards S."/>
            <person name="Roth S."/>
            <person name="Schroder R."/>
            <person name="Tautz D."/>
            <person name="Zdobnov E.M."/>
            <person name="Muzny D."/>
            <person name="Gibbs R.A."/>
            <person name="Weinstock G.M."/>
            <person name="Attaway T."/>
            <person name="Bell S."/>
            <person name="Buhay C.J."/>
            <person name="Chandrabose M.N."/>
            <person name="Chavez D."/>
            <person name="Clerk-Blankenburg K.P."/>
            <person name="Cree A."/>
            <person name="Dao M."/>
            <person name="Davis C."/>
            <person name="Chacko J."/>
            <person name="Dinh H."/>
            <person name="Dugan-Rocha S."/>
            <person name="Fowler G."/>
            <person name="Garner T.T."/>
            <person name="Garnes J."/>
            <person name="Gnirke A."/>
            <person name="Hawes A."/>
            <person name="Hernandez J."/>
            <person name="Hines S."/>
            <person name="Holder M."/>
            <person name="Hume J."/>
            <person name="Jhangiani S.N."/>
            <person name="Joshi V."/>
            <person name="Khan Z.M."/>
            <person name="Jackson L."/>
            <person name="Kovar C."/>
            <person name="Kowis A."/>
            <person name="Lee S."/>
            <person name="Lewis L.R."/>
            <person name="Margolis J."/>
            <person name="Morgan M."/>
            <person name="Nazareth L.V."/>
            <person name="Nguyen N."/>
            <person name="Okwuonu G."/>
            <person name="Parker D."/>
            <person name="Richards S."/>
            <person name="Ruiz S.J."/>
            <person name="Santibanez J."/>
            <person name="Savard J."/>
            <person name="Scherer S.E."/>
            <person name="Schneider B."/>
            <person name="Sodergren E."/>
            <person name="Tautz D."/>
            <person name="Vattahil S."/>
            <person name="Villasana D."/>
            <person name="White C.S."/>
            <person name="Wright R."/>
            <person name="Park Y."/>
            <person name="Beeman R.W."/>
            <person name="Lord J."/>
            <person name="Oppert B."/>
            <person name="Lorenzen M."/>
            <person name="Brown S."/>
            <person name="Wang L."/>
            <person name="Savard J."/>
            <person name="Tautz D."/>
            <person name="Richards S."/>
            <person name="Weinstock G."/>
            <person name="Gibbs R.A."/>
            <person name="Liu Y."/>
            <person name="Worley K."/>
            <person name="Weinstock G."/>
            <person name="Elsik C.G."/>
            <person name="Reese J.T."/>
            <person name="Elhaik E."/>
            <person name="Landan G."/>
            <person name="Graur D."/>
            <person name="Arensburger P."/>
            <person name="Atkinson P."/>
            <person name="Beeman R.W."/>
            <person name="Beidler J."/>
            <person name="Brown S.J."/>
            <person name="Demuth J.P."/>
            <person name="Drury D.W."/>
            <person name="Du Y.Z."/>
            <person name="Fujiwara H."/>
            <person name="Lorenzen M."/>
            <person name="Maselli V."/>
            <person name="Osanai M."/>
            <person name="Park Y."/>
            <person name="Robertson H.M."/>
            <person name="Tu Z."/>
            <person name="Wang J.J."/>
            <person name="Wang S."/>
            <person name="Richards S."/>
            <person name="Song H."/>
            <person name="Zhang L."/>
            <person name="Sodergren E."/>
            <person name="Werner D."/>
            <person name="Stanke M."/>
            <person name="Morgenstern B."/>
            <person name="Solovyev V."/>
            <person name="Kosarev P."/>
            <person name="Brown G."/>
            <person name="Chen H.C."/>
            <person name="Ermolaeva O."/>
            <person name="Hlavina W."/>
            <person name="Kapustin Y."/>
            <person name="Kiryutin B."/>
            <person name="Kitts P."/>
            <person name="Maglott D."/>
            <person name="Pruitt K."/>
            <person name="Sapojnikov V."/>
            <person name="Souvorov A."/>
            <person name="Mackey A.J."/>
            <person name="Waterhouse R.M."/>
            <person name="Wyder S."/>
            <person name="Zdobnov E.M."/>
            <person name="Zdobnov E.M."/>
            <person name="Wyder S."/>
            <person name="Kriventseva E.V."/>
            <person name="Kadowaki T."/>
            <person name="Bork P."/>
            <person name="Aranda M."/>
            <person name="Bao R."/>
            <person name="Beermann A."/>
            <person name="Berns N."/>
            <person name="Bolognesi R."/>
            <person name="Bonneton F."/>
            <person name="Bopp D."/>
            <person name="Brown S.J."/>
            <person name="Bucher G."/>
            <person name="Butts T."/>
            <person name="Chaumot A."/>
            <person name="Denell R.E."/>
            <person name="Ferrier D.E."/>
            <person name="Friedrich M."/>
            <person name="Gordon C.M."/>
            <person name="Jindra M."/>
            <person name="Klingler M."/>
            <person name="Lan Q."/>
            <person name="Lattorff H.M."/>
            <person name="Laudet V."/>
            <person name="von Levetsow C."/>
            <person name="Liu Z."/>
            <person name="Lutz R."/>
            <person name="Lynch J.A."/>
            <person name="da Fonseca R.N."/>
            <person name="Posnien N."/>
            <person name="Reuter R."/>
            <person name="Roth S."/>
            <person name="Savard J."/>
            <person name="Schinko J.B."/>
            <person name="Schmitt C."/>
            <person name="Schoppmeier M."/>
            <person name="Schroder R."/>
            <person name="Shippy T.D."/>
            <person name="Simonnet F."/>
            <person name="Marques-Souza H."/>
            <person name="Tautz D."/>
            <person name="Tomoyasu Y."/>
            <person name="Trauner J."/>
            <person name="Van der Zee M."/>
            <person name="Vervoort M."/>
            <person name="Wittkopp N."/>
            <person name="Wimmer E.A."/>
            <person name="Yang X."/>
            <person name="Jones A.K."/>
            <person name="Sattelle D.B."/>
            <person name="Ebert P.R."/>
            <person name="Nelson D."/>
            <person name="Scott J.G."/>
            <person name="Beeman R.W."/>
            <person name="Muthukrishnan S."/>
            <person name="Kramer K.J."/>
            <person name="Arakane Y."/>
            <person name="Beeman R.W."/>
            <person name="Zhu Q."/>
            <person name="Hogenkamp D."/>
            <person name="Dixit R."/>
            <person name="Oppert B."/>
            <person name="Jiang H."/>
            <person name="Zou Z."/>
            <person name="Marshall J."/>
            <person name="Elpidina E."/>
            <person name="Vinokurov K."/>
            <person name="Oppert C."/>
            <person name="Zou Z."/>
            <person name="Evans J."/>
            <person name="Lu Z."/>
            <person name="Zhao P."/>
            <person name="Sumathipala N."/>
            <person name="Altincicek B."/>
            <person name="Vilcinskas A."/>
            <person name="Williams M."/>
            <person name="Hultmark D."/>
            <person name="Hetru C."/>
            <person name="Jiang H."/>
            <person name="Grimmelikhuijzen C.J."/>
            <person name="Hauser F."/>
            <person name="Cazzamali G."/>
            <person name="Williamson M."/>
            <person name="Park Y."/>
            <person name="Li B."/>
            <person name="Tanaka Y."/>
            <person name="Predel R."/>
            <person name="Neupert S."/>
            <person name="Schachtner J."/>
            <person name="Verleyen P."/>
            <person name="Raible F."/>
            <person name="Bork P."/>
            <person name="Friedrich M."/>
            <person name="Walden K.K."/>
            <person name="Robertson H.M."/>
            <person name="Angeli S."/>
            <person name="Foret S."/>
            <person name="Bucher G."/>
            <person name="Schuetz S."/>
            <person name="Maleszka R."/>
            <person name="Wimmer E.A."/>
            <person name="Beeman R.W."/>
            <person name="Lorenzen M."/>
            <person name="Tomoyasu Y."/>
            <person name="Miller S.C."/>
            <person name="Grossmann D."/>
            <person name="Bucher G."/>
        </authorList>
    </citation>
    <scope>NUCLEOTIDE SEQUENCE [LARGE SCALE GENOMIC DNA]</scope>
    <source>
        <strain evidence="1 2">Georgia GA2</strain>
    </source>
</reference>
<dbReference type="InParanoid" id="A0A139WKI2"/>
<sequence>MSQIRSEISFFERKIIKLSLKHLALYLDNFGIKSSSFII</sequence>
<accession>A0A139WKI2</accession>
<dbReference type="Proteomes" id="UP000007266">
    <property type="component" value="Linkage group 3"/>
</dbReference>
<protein>
    <submittedName>
        <fullName evidence="1">Uncharacterized protein</fullName>
    </submittedName>
</protein>
<keyword evidence="2" id="KW-1185">Reference proteome</keyword>
<dbReference type="EMBL" id="KQ971330">
    <property type="protein sequence ID" value="KYB28315.1"/>
    <property type="molecule type" value="Genomic_DNA"/>
</dbReference>
<organism evidence="1 2">
    <name type="scientific">Tribolium castaneum</name>
    <name type="common">Red flour beetle</name>
    <dbReference type="NCBI Taxonomy" id="7070"/>
    <lineage>
        <taxon>Eukaryota</taxon>
        <taxon>Metazoa</taxon>
        <taxon>Ecdysozoa</taxon>
        <taxon>Arthropoda</taxon>
        <taxon>Hexapoda</taxon>
        <taxon>Insecta</taxon>
        <taxon>Pterygota</taxon>
        <taxon>Neoptera</taxon>
        <taxon>Endopterygota</taxon>
        <taxon>Coleoptera</taxon>
        <taxon>Polyphaga</taxon>
        <taxon>Cucujiformia</taxon>
        <taxon>Tenebrionidae</taxon>
        <taxon>Tenebrionidae incertae sedis</taxon>
        <taxon>Tribolium</taxon>
    </lineage>
</organism>
<dbReference type="AlphaFoldDB" id="A0A139WKI2"/>
<proteinExistence type="predicted"/>
<gene>
    <name evidence="1" type="primary">AUGUSTUS-3.0.2_32618</name>
    <name evidence="1" type="ORF">TcasGA2_TC032618</name>
</gene>
<evidence type="ECO:0000313" key="1">
    <source>
        <dbReference type="EMBL" id="KYB28315.1"/>
    </source>
</evidence>
<name>A0A139WKI2_TRICA</name>
<reference evidence="1 2" key="2">
    <citation type="journal article" date="2010" name="Nucleic Acids Res.">
        <title>BeetleBase in 2010: revisions to provide comprehensive genomic information for Tribolium castaneum.</title>
        <authorList>
            <person name="Kim H.S."/>
            <person name="Murphy T."/>
            <person name="Xia J."/>
            <person name="Caragea D."/>
            <person name="Park Y."/>
            <person name="Beeman R.W."/>
            <person name="Lorenzen M.D."/>
            <person name="Butcher S."/>
            <person name="Manak J.R."/>
            <person name="Brown S.J."/>
        </authorList>
    </citation>
    <scope>GENOME REANNOTATION</scope>
    <source>
        <strain evidence="1 2">Georgia GA2</strain>
    </source>
</reference>